<evidence type="ECO:0000313" key="2">
    <source>
        <dbReference type="Proteomes" id="UP000322838"/>
    </source>
</evidence>
<proteinExistence type="predicted"/>
<reference evidence="2" key="1">
    <citation type="submission" date="2019-07" db="EMBL/GenBank/DDBJ databases">
        <authorList>
            <person name="Cubo M.T."/>
            <person name="Espuny M.D.R."/>
            <person name="Balsanelli E."/>
        </authorList>
    </citation>
    <scope>NUCLEOTIDE SEQUENCE [LARGE SCALE GENOMIC DNA]</scope>
</reference>
<dbReference type="Proteomes" id="UP000322838">
    <property type="component" value="Segment"/>
</dbReference>
<dbReference type="SUPFAM" id="SSF56672">
    <property type="entry name" value="DNA/RNA polymerases"/>
    <property type="match status" value="1"/>
</dbReference>
<evidence type="ECO:0000313" key="1">
    <source>
        <dbReference type="EMBL" id="QEP29830.1"/>
    </source>
</evidence>
<accession>A0A5C2H204</accession>
<organism evidence="1 2">
    <name type="scientific">Sinorhizobium phage ort11</name>
    <dbReference type="NCBI Taxonomy" id="2599764"/>
    <lineage>
        <taxon>Viruses</taxon>
        <taxon>Duplodnaviria</taxon>
        <taxon>Heunggongvirae</taxon>
        <taxon>Uroviricota</taxon>
        <taxon>Caudoviricetes</taxon>
        <taxon>Schitoviridae</taxon>
        <taxon>Huelvavirus</taxon>
        <taxon>Huelvavirus ort11</taxon>
    </lineage>
</organism>
<gene>
    <name evidence="1" type="ORF">Smphiort11_032</name>
</gene>
<keyword evidence="2" id="KW-1185">Reference proteome</keyword>
<protein>
    <submittedName>
        <fullName evidence="1">RNA polymerase 1</fullName>
    </submittedName>
</protein>
<sequence>MDKIAYQKEMEKLFHKNQLIPRIKKEFTDCKEMNFSVYMKAKEINEDFGYDLLVQMVLHKRVKLAVIVGILRRHFMDSQATVDELHKAAEANLVDWNPVTEQFILRINISPDVQEELDRYQYPLPMIVEPRELITNHDSAYLTGSGSVILKQNHHEDDVCLDHLNRVNAVKFKINHITATMIQNQWKGLDKPKEDEEFKDYQRRVKQFEKYDRTAKDVMTHLEIADNEFYLTHKYDKRGRIYCQGYHVNYQGTPWNKSVIEFAEGEIVL</sequence>
<name>A0A5C2H204_9CAUD</name>
<dbReference type="InterPro" id="IPR043502">
    <property type="entry name" value="DNA/RNA_pol_sf"/>
</dbReference>
<dbReference type="EMBL" id="MN228696">
    <property type="protein sequence ID" value="QEP29830.1"/>
    <property type="molecule type" value="Genomic_DNA"/>
</dbReference>